<proteinExistence type="predicted"/>
<evidence type="ECO:0000313" key="1">
    <source>
        <dbReference type="EMBL" id="DAG00762.1"/>
    </source>
</evidence>
<reference evidence="1" key="1">
    <citation type="journal article" date="2021" name="Proc. Natl. Acad. Sci. U.S.A.">
        <title>A Catalog of Tens of Thousands of Viruses from Human Metagenomes Reveals Hidden Associations with Chronic Diseases.</title>
        <authorList>
            <person name="Tisza M.J."/>
            <person name="Buck C.B."/>
        </authorList>
    </citation>
    <scope>NUCLEOTIDE SEQUENCE</scope>
    <source>
        <strain evidence="1">CtJ2i1</strain>
    </source>
</reference>
<dbReference type="EMBL" id="BK016182">
    <property type="protein sequence ID" value="DAG00762.1"/>
    <property type="molecule type" value="Genomic_DNA"/>
</dbReference>
<accession>A0A8S5V1Y8</accession>
<sequence>MEKSLFLEKIMDTAWLIKQSTSGYKLYRNINVLAMTLHDIIVYEDDNMKIDAFIYYDYLLYLSE</sequence>
<organism evidence="1">
    <name type="scientific">Myoviridae sp. ctJ2i1</name>
    <dbReference type="NCBI Taxonomy" id="2825079"/>
    <lineage>
        <taxon>Viruses</taxon>
        <taxon>Duplodnaviria</taxon>
        <taxon>Heunggongvirae</taxon>
        <taxon>Uroviricota</taxon>
        <taxon>Caudoviricetes</taxon>
    </lineage>
</organism>
<protein>
    <submittedName>
        <fullName evidence="1">Uncharacterized protein</fullName>
    </submittedName>
</protein>
<name>A0A8S5V1Y8_9CAUD</name>